<evidence type="ECO:0000313" key="3">
    <source>
        <dbReference type="EMBL" id="PJM76697.1"/>
    </source>
</evidence>
<dbReference type="Gene3D" id="3.40.50.410">
    <property type="entry name" value="von Willebrand factor, type A domain"/>
    <property type="match status" value="1"/>
</dbReference>
<feature type="domain" description="VWFA" evidence="2">
    <location>
        <begin position="136"/>
        <end position="387"/>
    </location>
</feature>
<dbReference type="Gene3D" id="2.60.40.10">
    <property type="entry name" value="Immunoglobulins"/>
    <property type="match status" value="1"/>
</dbReference>
<reference evidence="4" key="1">
    <citation type="submission" date="2017-10" db="EMBL/GenBank/DDBJ databases">
        <title>Draft genome sequences of strains TRE 1, TRE 9, TRE H and TRI 7, isolated from tamarins, belonging to four potential novel Bifidobacterium species.</title>
        <authorList>
            <person name="Mattarelli P."/>
            <person name="Modesto M."/>
            <person name="Puglisi E."/>
            <person name="Morelli L."/>
            <person name="Bonetti A."/>
            <person name="Spezio C."/>
            <person name="Sandri C."/>
        </authorList>
    </citation>
    <scope>NUCLEOTIDE SEQUENCE [LARGE SCALE GENOMIC DNA]</scope>
    <source>
        <strain evidence="4">TREH</strain>
    </source>
</reference>
<dbReference type="Pfam" id="PF17802">
    <property type="entry name" value="SpaA"/>
    <property type="match status" value="1"/>
</dbReference>
<dbReference type="Proteomes" id="UP000229239">
    <property type="component" value="Unassembled WGS sequence"/>
</dbReference>
<dbReference type="PROSITE" id="PS50234">
    <property type="entry name" value="VWFA"/>
    <property type="match status" value="1"/>
</dbReference>
<dbReference type="GO" id="GO:0005975">
    <property type="term" value="P:carbohydrate metabolic process"/>
    <property type="evidence" value="ECO:0007669"/>
    <property type="project" value="UniProtKB-ARBA"/>
</dbReference>
<dbReference type="OrthoDB" id="3239397at2"/>
<dbReference type="Pfam" id="PF24558">
    <property type="entry name" value="DUF7604"/>
    <property type="match status" value="1"/>
</dbReference>
<sequence length="849" mass="89842">MPNVFGEESSMKKIAQWLNAVLAMAAKGGKRLAAIVVAVAMAGVLAAVSSPALANQAAGQSLVKTGDSFTQKQTKETAEAAALRPAADEKAAADTDLGAPAHRKYIKYNNDGTYWLSLDVTGASRASTEEKREPADVVLVMDSSGSMSSCTDSEYNEITKAWECKAYANPSRWDIAKAAASSLAQKLLTVDNAALPVDQQVQMSVVDFDTKSTIENLGGGQWSTSAQDVINSFDSMDVSYENGGGTNWEAALDNANLLQTNRTGAHKYIVFVSDGAPTFRNSSMNTDCGMVAEGKSTYGDCDYYDGKNHRPVEHVYGTGLPDHDYKNYNFNAAVSAAGRRNGAVLYAVSTGSEANTKMKDFADTIEPKGTFFDGTDATKLANAFDAIIQHIITNSKYQDVLIKDTLSGYAVSTDNLGGTGVSIEASARDVNGDDVTTTDAAAQTMQPTYNQQTKQLELNFPQGTVLSPNVTYTVSIKLKPSDEAYQYFIDHSGQYPSIGDQGTDAEGNTTSSGKPGFYSNADNADGSTTANVLYKTVTQVEGQDPVVSEQKSAAYDRPVIQVNVPSLTLTKAVDNTNAGSFGAKPSDWSLSATKNSGTYGIQSAVPAGDVTTESTVTKQSIAKTLLAPGTYTLGEAPNENSTYQYFGGYSAGDWSCVDEQGNAVKVTKRTDGTQTMNLQQGANVTCTVTNTAKPGAIQWQKVDQSNQSKTLPGSEWTLTAKDAAAAGFDSKTVMDDGTDDAAAGNPDNLKVTGLKWGEYTLEETKAPNGYAKSAQTYDVKVLPAGDSSTDPEFTVNAGKITNKLLAVSRLPLTGGTMGRQWLIAGAGGLGFAMLVAAAGHIIWRKRQLV</sequence>
<dbReference type="AlphaFoldDB" id="A0A2M9HIU1"/>
<protein>
    <recommendedName>
        <fullName evidence="2">VWFA domain-containing protein</fullName>
    </recommendedName>
</protein>
<proteinExistence type="predicted"/>
<dbReference type="SUPFAM" id="SSF53300">
    <property type="entry name" value="vWA-like"/>
    <property type="match status" value="1"/>
</dbReference>
<name>A0A2M9HIU1_9BIFI</name>
<evidence type="ECO:0000259" key="2">
    <source>
        <dbReference type="PROSITE" id="PS50234"/>
    </source>
</evidence>
<evidence type="ECO:0000256" key="1">
    <source>
        <dbReference type="SAM" id="Phobius"/>
    </source>
</evidence>
<dbReference type="InterPro" id="IPR002035">
    <property type="entry name" value="VWF_A"/>
</dbReference>
<dbReference type="InterPro" id="IPR045826">
    <property type="entry name" value="SpaA_PFL_dom_2"/>
</dbReference>
<dbReference type="InterPro" id="IPR055384">
    <property type="entry name" value="DUF7604"/>
</dbReference>
<evidence type="ECO:0000313" key="4">
    <source>
        <dbReference type="Proteomes" id="UP000229239"/>
    </source>
</evidence>
<keyword evidence="1" id="KW-1133">Transmembrane helix</keyword>
<gene>
    <name evidence="3" type="ORF">CSQ86_08275</name>
</gene>
<accession>A0A2M9HIU1</accession>
<dbReference type="Pfam" id="PF19403">
    <property type="entry name" value="SpaA_2"/>
    <property type="match status" value="1"/>
</dbReference>
<organism evidence="3 4">
    <name type="scientific">Bifidobacterium felsineum</name>
    <dbReference type="NCBI Taxonomy" id="2045440"/>
    <lineage>
        <taxon>Bacteria</taxon>
        <taxon>Bacillati</taxon>
        <taxon>Actinomycetota</taxon>
        <taxon>Actinomycetes</taxon>
        <taxon>Bifidobacteriales</taxon>
        <taxon>Bifidobacteriaceae</taxon>
        <taxon>Bifidobacterium</taxon>
    </lineage>
</organism>
<dbReference type="SMART" id="SM00327">
    <property type="entry name" value="VWA"/>
    <property type="match status" value="1"/>
</dbReference>
<comment type="caution">
    <text evidence="3">The sequence shown here is derived from an EMBL/GenBank/DDBJ whole genome shotgun (WGS) entry which is preliminary data.</text>
</comment>
<dbReference type="CDD" id="cd00198">
    <property type="entry name" value="vWFA"/>
    <property type="match status" value="1"/>
</dbReference>
<dbReference type="EMBL" id="PEBJ01000004">
    <property type="protein sequence ID" value="PJM76697.1"/>
    <property type="molecule type" value="Genomic_DNA"/>
</dbReference>
<dbReference type="InterPro" id="IPR041033">
    <property type="entry name" value="SpaA_PFL_dom_1"/>
</dbReference>
<dbReference type="InterPro" id="IPR013783">
    <property type="entry name" value="Ig-like_fold"/>
</dbReference>
<keyword evidence="1" id="KW-0472">Membrane</keyword>
<dbReference type="Pfam" id="PF13519">
    <property type="entry name" value="VWA_2"/>
    <property type="match status" value="1"/>
</dbReference>
<keyword evidence="1" id="KW-0812">Transmembrane</keyword>
<keyword evidence="4" id="KW-1185">Reference proteome</keyword>
<feature type="transmembrane region" description="Helical" evidence="1">
    <location>
        <begin position="821"/>
        <end position="843"/>
    </location>
</feature>
<dbReference type="InterPro" id="IPR036465">
    <property type="entry name" value="vWFA_dom_sf"/>
</dbReference>